<dbReference type="SMART" id="SM00382">
    <property type="entry name" value="AAA"/>
    <property type="match status" value="1"/>
</dbReference>
<name>S7RJN2_GLOTA</name>
<dbReference type="Gene3D" id="3.40.50.300">
    <property type="entry name" value="P-loop containing nucleotide triphosphate hydrolases"/>
    <property type="match status" value="1"/>
</dbReference>
<feature type="non-terminal residue" evidence="4">
    <location>
        <position position="242"/>
    </location>
</feature>
<dbReference type="GO" id="GO:0005634">
    <property type="term" value="C:nucleus"/>
    <property type="evidence" value="ECO:0007669"/>
    <property type="project" value="TreeGrafter"/>
</dbReference>
<dbReference type="EMBL" id="KB469303">
    <property type="protein sequence ID" value="EPQ54550.1"/>
    <property type="molecule type" value="Genomic_DNA"/>
</dbReference>
<dbReference type="KEGG" id="gtr:GLOTRDRAFT_43484"/>
<gene>
    <name evidence="4" type="ORF">GLOTRDRAFT_43484</name>
</gene>
<dbReference type="PANTHER" id="PTHR48103:SF2">
    <property type="entry name" value="MIDASIN"/>
    <property type="match status" value="1"/>
</dbReference>
<evidence type="ECO:0000313" key="4">
    <source>
        <dbReference type="EMBL" id="EPQ54550.1"/>
    </source>
</evidence>
<evidence type="ECO:0000256" key="2">
    <source>
        <dbReference type="ARBA" id="ARBA00022840"/>
    </source>
</evidence>
<evidence type="ECO:0000313" key="5">
    <source>
        <dbReference type="Proteomes" id="UP000030669"/>
    </source>
</evidence>
<dbReference type="Proteomes" id="UP000030669">
    <property type="component" value="Unassembled WGS sequence"/>
</dbReference>
<dbReference type="OrthoDB" id="5186at2759"/>
<organism evidence="4 5">
    <name type="scientific">Gloeophyllum trabeum (strain ATCC 11539 / FP-39264 / Madison 617)</name>
    <name type="common">Brown rot fungus</name>
    <dbReference type="NCBI Taxonomy" id="670483"/>
    <lineage>
        <taxon>Eukaryota</taxon>
        <taxon>Fungi</taxon>
        <taxon>Dikarya</taxon>
        <taxon>Basidiomycota</taxon>
        <taxon>Agaricomycotina</taxon>
        <taxon>Agaricomycetes</taxon>
        <taxon>Gloeophyllales</taxon>
        <taxon>Gloeophyllaceae</taxon>
        <taxon>Gloeophyllum</taxon>
    </lineage>
</organism>
<keyword evidence="1" id="KW-0547">Nucleotide-binding</keyword>
<accession>S7RJN2</accession>
<dbReference type="GO" id="GO:0030687">
    <property type="term" value="C:preribosome, large subunit precursor"/>
    <property type="evidence" value="ECO:0007669"/>
    <property type="project" value="TreeGrafter"/>
</dbReference>
<evidence type="ECO:0000256" key="1">
    <source>
        <dbReference type="ARBA" id="ARBA00022741"/>
    </source>
</evidence>
<reference evidence="4 5" key="1">
    <citation type="journal article" date="2012" name="Science">
        <title>The Paleozoic origin of enzymatic lignin decomposition reconstructed from 31 fungal genomes.</title>
        <authorList>
            <person name="Floudas D."/>
            <person name="Binder M."/>
            <person name="Riley R."/>
            <person name="Barry K."/>
            <person name="Blanchette R.A."/>
            <person name="Henrissat B."/>
            <person name="Martinez A.T."/>
            <person name="Otillar R."/>
            <person name="Spatafora J.W."/>
            <person name="Yadav J.S."/>
            <person name="Aerts A."/>
            <person name="Benoit I."/>
            <person name="Boyd A."/>
            <person name="Carlson A."/>
            <person name="Copeland A."/>
            <person name="Coutinho P.M."/>
            <person name="de Vries R.P."/>
            <person name="Ferreira P."/>
            <person name="Findley K."/>
            <person name="Foster B."/>
            <person name="Gaskell J."/>
            <person name="Glotzer D."/>
            <person name="Gorecki P."/>
            <person name="Heitman J."/>
            <person name="Hesse C."/>
            <person name="Hori C."/>
            <person name="Igarashi K."/>
            <person name="Jurgens J.A."/>
            <person name="Kallen N."/>
            <person name="Kersten P."/>
            <person name="Kohler A."/>
            <person name="Kuees U."/>
            <person name="Kumar T.K.A."/>
            <person name="Kuo A."/>
            <person name="LaButti K."/>
            <person name="Larrondo L.F."/>
            <person name="Lindquist E."/>
            <person name="Ling A."/>
            <person name="Lombard V."/>
            <person name="Lucas S."/>
            <person name="Lundell T."/>
            <person name="Martin R."/>
            <person name="McLaughlin D.J."/>
            <person name="Morgenstern I."/>
            <person name="Morin E."/>
            <person name="Murat C."/>
            <person name="Nagy L.G."/>
            <person name="Nolan M."/>
            <person name="Ohm R.A."/>
            <person name="Patyshakuliyeva A."/>
            <person name="Rokas A."/>
            <person name="Ruiz-Duenas F.J."/>
            <person name="Sabat G."/>
            <person name="Salamov A."/>
            <person name="Samejima M."/>
            <person name="Schmutz J."/>
            <person name="Slot J.C."/>
            <person name="St John F."/>
            <person name="Stenlid J."/>
            <person name="Sun H."/>
            <person name="Sun S."/>
            <person name="Syed K."/>
            <person name="Tsang A."/>
            <person name="Wiebenga A."/>
            <person name="Young D."/>
            <person name="Pisabarro A."/>
            <person name="Eastwood D.C."/>
            <person name="Martin F."/>
            <person name="Cullen D."/>
            <person name="Grigoriev I.V."/>
            <person name="Hibbett D.S."/>
        </authorList>
    </citation>
    <scope>NUCLEOTIDE SEQUENCE [LARGE SCALE GENOMIC DNA]</scope>
    <source>
        <strain evidence="4 5">ATCC 11539</strain>
    </source>
</reference>
<feature type="domain" description="AAA+ ATPase" evidence="3">
    <location>
        <begin position="97"/>
        <end position="222"/>
    </location>
</feature>
<sequence length="242" mass="26379">MTVLDGLASLPQVSSYSSQAVQRLRQEAVHKLQALVPLISDNDLTLSHVPAYDASTFVQIGSFAIPKGPVPVKNHTFHLQAPTTLDNAMRVVRASQLLKPILLEGSPGVGKTSLVTALANICGYKLYRINFSDQSDLIDLFGSDLPVEGGRSGEFAWKDADFLKAMQEGSWVLLDEMNLAPQAVLEGLNAVLDHRGTVYIPELGRSFSRHPGFRIFAAQNPLHQGGGRKGLPKSFMNRFTKV</sequence>
<dbReference type="STRING" id="670483.S7RJN2"/>
<dbReference type="CDD" id="cd00009">
    <property type="entry name" value="AAA"/>
    <property type="match status" value="1"/>
</dbReference>
<dbReference type="OMA" id="ETRPQNF"/>
<dbReference type="InterPro" id="IPR027417">
    <property type="entry name" value="P-loop_NTPase"/>
</dbReference>
<dbReference type="RefSeq" id="XP_007866685.1">
    <property type="nucleotide sequence ID" value="XM_007868494.1"/>
</dbReference>
<dbReference type="GO" id="GO:0000027">
    <property type="term" value="P:ribosomal large subunit assembly"/>
    <property type="evidence" value="ECO:0007669"/>
    <property type="project" value="TreeGrafter"/>
</dbReference>
<proteinExistence type="predicted"/>
<dbReference type="GO" id="GO:0016887">
    <property type="term" value="F:ATP hydrolysis activity"/>
    <property type="evidence" value="ECO:0007669"/>
    <property type="project" value="InterPro"/>
</dbReference>
<dbReference type="InterPro" id="IPR003593">
    <property type="entry name" value="AAA+_ATPase"/>
</dbReference>
<dbReference type="GO" id="GO:0005524">
    <property type="term" value="F:ATP binding"/>
    <property type="evidence" value="ECO:0007669"/>
    <property type="project" value="UniProtKB-KW"/>
</dbReference>
<dbReference type="PANTHER" id="PTHR48103">
    <property type="entry name" value="MIDASIN-RELATED"/>
    <property type="match status" value="1"/>
</dbReference>
<dbReference type="HOGENOM" id="CLU_1149541_0_0_1"/>
<dbReference type="GO" id="GO:0000055">
    <property type="term" value="P:ribosomal large subunit export from nucleus"/>
    <property type="evidence" value="ECO:0007669"/>
    <property type="project" value="TreeGrafter"/>
</dbReference>
<dbReference type="InterPro" id="IPR011704">
    <property type="entry name" value="ATPase_dyneun-rel_AAA"/>
</dbReference>
<dbReference type="GeneID" id="19306200"/>
<dbReference type="FunFam" id="3.40.50.300:FF:000712">
    <property type="entry name" value="Midasin"/>
    <property type="match status" value="1"/>
</dbReference>
<dbReference type="SUPFAM" id="SSF52540">
    <property type="entry name" value="P-loop containing nucleoside triphosphate hydrolases"/>
    <property type="match status" value="1"/>
</dbReference>
<dbReference type="eggNOG" id="KOG1808">
    <property type="taxonomic scope" value="Eukaryota"/>
</dbReference>
<keyword evidence="4" id="KW-0378">Hydrolase</keyword>
<keyword evidence="2" id="KW-0067">ATP-binding</keyword>
<keyword evidence="5" id="KW-1185">Reference proteome</keyword>
<protein>
    <submittedName>
        <fullName evidence="4">p-loop containing nucleoside triphosphate hydrolase protein</fullName>
    </submittedName>
</protein>
<dbReference type="AlphaFoldDB" id="S7RJN2"/>
<evidence type="ECO:0000259" key="3">
    <source>
        <dbReference type="SMART" id="SM00382"/>
    </source>
</evidence>
<dbReference type="Pfam" id="PF07728">
    <property type="entry name" value="AAA_5"/>
    <property type="match status" value="1"/>
</dbReference>